<protein>
    <submittedName>
        <fullName evidence="2">3-methylfumaryl-CoA hydratase</fullName>
    </submittedName>
</protein>
<dbReference type="InterPro" id="IPR029069">
    <property type="entry name" value="HotDog_dom_sf"/>
</dbReference>
<dbReference type="EMBL" id="SOFD01000040">
    <property type="protein sequence ID" value="TFB73621.1"/>
    <property type="molecule type" value="Genomic_DNA"/>
</dbReference>
<dbReference type="AlphaFoldDB" id="A0A4R8UZC6"/>
<evidence type="ECO:0000313" key="2">
    <source>
        <dbReference type="EMBL" id="SDO32393.1"/>
    </source>
</evidence>
<keyword evidence="5" id="KW-1185">Reference proteome</keyword>
<accession>A0A4R8UZC6</accession>
<dbReference type="EMBL" id="FNIB01000015">
    <property type="protein sequence ID" value="SDO32393.1"/>
    <property type="molecule type" value="Genomic_DNA"/>
</dbReference>
<dbReference type="RefSeq" id="WP_092341898.1">
    <property type="nucleotide sequence ID" value="NZ_FNIB01000015.1"/>
</dbReference>
<dbReference type="Gene3D" id="3.10.129.10">
    <property type="entry name" value="Hotdog Thioesterase"/>
    <property type="match status" value="1"/>
</dbReference>
<dbReference type="Pfam" id="PF13452">
    <property type="entry name" value="FAS1_DH_region"/>
    <property type="match status" value="1"/>
</dbReference>
<evidence type="ECO:0000313" key="4">
    <source>
        <dbReference type="Proteomes" id="UP000199639"/>
    </source>
</evidence>
<dbReference type="PANTHER" id="PTHR28152:SF1">
    <property type="entry name" value="HYDROXYACYL-THIOESTER DEHYDRATASE TYPE 2, MITOCHONDRIAL"/>
    <property type="match status" value="1"/>
</dbReference>
<sequence>MQELSSYLADWHPDAQVMTRTASADAVNRFAALLDVESPGSSSGDALPPLWHSFFFTEVHAQADLGPDGHPRDGHFLPPIPDRKRMFAGGRFEQQSPIRLGTEYTRRSTLAKTEEKSGRSGPSLFVTVRHQYFDGVDLVATEEEDIVYRRQTPGEIRPPAPTQDTRADPRADMRTTIVNETFLFRFSALTNNAHRIHYDHPYATDVEGFPGLVVHGPLLGLLALEVPRHELPPSLLQRYTYRLTRPAFVGPDIEACATREDAVWHLEAGSTGKATSITAQAVFRKM</sequence>
<dbReference type="InterPro" id="IPR052741">
    <property type="entry name" value="Mitochondrial_HTD2"/>
</dbReference>
<dbReference type="GO" id="GO:0019171">
    <property type="term" value="F:(3R)-hydroxyacyl-[acyl-carrier-protein] dehydratase activity"/>
    <property type="evidence" value="ECO:0007669"/>
    <property type="project" value="TreeGrafter"/>
</dbReference>
<evidence type="ECO:0000259" key="1">
    <source>
        <dbReference type="Pfam" id="PF13452"/>
    </source>
</evidence>
<dbReference type="SUPFAM" id="SSF54637">
    <property type="entry name" value="Thioesterase/thiol ester dehydrase-isomerase"/>
    <property type="match status" value="1"/>
</dbReference>
<name>A0A4R8UZC6_9MICO</name>
<feature type="domain" description="FAS1-like dehydratase" evidence="1">
    <location>
        <begin position="77"/>
        <end position="134"/>
    </location>
</feature>
<dbReference type="InterPro" id="IPR039569">
    <property type="entry name" value="FAS1-like_DH_region"/>
</dbReference>
<evidence type="ECO:0000313" key="3">
    <source>
        <dbReference type="EMBL" id="TFB73621.1"/>
    </source>
</evidence>
<proteinExistence type="predicted"/>
<reference evidence="3 5" key="2">
    <citation type="submission" date="2019-03" db="EMBL/GenBank/DDBJ databases">
        <title>Genomics of glacier-inhabiting Cryobacterium strains.</title>
        <authorList>
            <person name="Liu Q."/>
            <person name="Xin Y.-H."/>
        </authorList>
    </citation>
    <scope>NUCLEOTIDE SEQUENCE [LARGE SCALE GENOMIC DNA]</scope>
    <source>
        <strain evidence="3 5">Hh8</strain>
    </source>
</reference>
<reference evidence="2 4" key="1">
    <citation type="submission" date="2016-10" db="EMBL/GenBank/DDBJ databases">
        <authorList>
            <person name="Varghese N."/>
            <person name="Submissions S."/>
        </authorList>
    </citation>
    <scope>NUCLEOTIDE SEQUENCE [LARGE SCALE GENOMIC DNA]</scope>
    <source>
        <strain evidence="2 4">CGMCC 1.11215</strain>
    </source>
</reference>
<dbReference type="Proteomes" id="UP000298252">
    <property type="component" value="Unassembled WGS sequence"/>
</dbReference>
<dbReference type="Proteomes" id="UP000199639">
    <property type="component" value="Unassembled WGS sequence"/>
</dbReference>
<evidence type="ECO:0000313" key="5">
    <source>
        <dbReference type="Proteomes" id="UP000298252"/>
    </source>
</evidence>
<gene>
    <name evidence="3" type="ORF">E3O21_17120</name>
    <name evidence="2" type="ORF">SAMN05216368_11525</name>
</gene>
<organism evidence="2 4">
    <name type="scientific">Cryobacterium flavum</name>
    <dbReference type="NCBI Taxonomy" id="1424659"/>
    <lineage>
        <taxon>Bacteria</taxon>
        <taxon>Bacillati</taxon>
        <taxon>Actinomycetota</taxon>
        <taxon>Actinomycetes</taxon>
        <taxon>Micrococcales</taxon>
        <taxon>Microbacteriaceae</taxon>
        <taxon>Cryobacterium</taxon>
    </lineage>
</organism>
<dbReference type="PANTHER" id="PTHR28152">
    <property type="entry name" value="HYDROXYACYL-THIOESTER DEHYDRATASE TYPE 2, MITOCHONDRIAL"/>
    <property type="match status" value="1"/>
</dbReference>
<dbReference type="STRING" id="1424659.SAMN05216368_11525"/>